<dbReference type="AlphaFoldDB" id="A0A815IM52"/>
<dbReference type="EMBL" id="CAJNOR010003016">
    <property type="protein sequence ID" value="CAF1368072.1"/>
    <property type="molecule type" value="Genomic_DNA"/>
</dbReference>
<proteinExistence type="predicted"/>
<gene>
    <name evidence="2" type="ORF">EDS130_LOCUS41024</name>
    <name evidence="1" type="ORF">XAT740_LOCUS32385</name>
</gene>
<dbReference type="OrthoDB" id="449340at2759"/>
<evidence type="ECO:0000313" key="1">
    <source>
        <dbReference type="EMBL" id="CAF1368072.1"/>
    </source>
</evidence>
<dbReference type="Proteomes" id="UP000663852">
    <property type="component" value="Unassembled WGS sequence"/>
</dbReference>
<evidence type="ECO:0000313" key="3">
    <source>
        <dbReference type="Proteomes" id="UP000663828"/>
    </source>
</evidence>
<evidence type="ECO:0000313" key="2">
    <source>
        <dbReference type="EMBL" id="CAF1474657.1"/>
    </source>
</evidence>
<comment type="caution">
    <text evidence="1">The sequence shown here is derived from an EMBL/GenBank/DDBJ whole genome shotgun (WGS) entry which is preliminary data.</text>
</comment>
<protein>
    <submittedName>
        <fullName evidence="1">Uncharacterized protein</fullName>
    </submittedName>
</protein>
<dbReference type="Proteomes" id="UP000663828">
    <property type="component" value="Unassembled WGS sequence"/>
</dbReference>
<reference evidence="1" key="1">
    <citation type="submission" date="2021-02" db="EMBL/GenBank/DDBJ databases">
        <authorList>
            <person name="Nowell W R."/>
        </authorList>
    </citation>
    <scope>NUCLEOTIDE SEQUENCE</scope>
</reference>
<name>A0A815IM52_ADIRI</name>
<organism evidence="1 3">
    <name type="scientific">Adineta ricciae</name>
    <name type="common">Rotifer</name>
    <dbReference type="NCBI Taxonomy" id="249248"/>
    <lineage>
        <taxon>Eukaryota</taxon>
        <taxon>Metazoa</taxon>
        <taxon>Spiralia</taxon>
        <taxon>Gnathifera</taxon>
        <taxon>Rotifera</taxon>
        <taxon>Eurotatoria</taxon>
        <taxon>Bdelloidea</taxon>
        <taxon>Adinetida</taxon>
        <taxon>Adinetidae</taxon>
        <taxon>Adineta</taxon>
    </lineage>
</organism>
<accession>A0A815IM52</accession>
<keyword evidence="3" id="KW-1185">Reference proteome</keyword>
<sequence length="327" mass="38302">MAESHNPTCVALYDSSYAILFDDGSWLHQGLSNNLIKTVRRKKSAIEFLTLGPDDQWFLRFSNGDVDYNVEDDGLEYELERSTSLPYKVWFNSNNGYVIQDDDLKCSWGNVPFDFHNKLNGRQKSLPTVSDIAFGPNDTWWVSFQDETARWSPDLPSNIVRKLNKTKYLVLDPMDHTNYFIVRDNGSFEWQVNDDFDNDINNDSDDEDEDDVIYMNPKDIRYTQTSISHRFLNGKSIHDVRDDLNNNLISVRDIPMISAVRTRSGNIWSLNNRRLWCFRHAQNIHRIPVRIVDERPSWFNERIQQLENPFQIHVRYSDDDSGSDSDE</sequence>
<dbReference type="EMBL" id="CAJNOJ010000519">
    <property type="protein sequence ID" value="CAF1474657.1"/>
    <property type="molecule type" value="Genomic_DNA"/>
</dbReference>